<accession>A0A699ZUK7</accession>
<evidence type="ECO:0000259" key="4">
    <source>
        <dbReference type="Pfam" id="PF12777"/>
    </source>
</evidence>
<evidence type="ECO:0000256" key="2">
    <source>
        <dbReference type="ARBA" id="ARBA00023069"/>
    </source>
</evidence>
<dbReference type="EMBL" id="BLLF01002240">
    <property type="protein sequence ID" value="GFH23299.1"/>
    <property type="molecule type" value="Genomic_DNA"/>
</dbReference>
<keyword evidence="2" id="KW-0969">Cilium</keyword>
<dbReference type="AlphaFoldDB" id="A0A699ZUK7"/>
<keyword evidence="7" id="KW-1185">Reference proteome</keyword>
<evidence type="ECO:0008006" key="8">
    <source>
        <dbReference type="Google" id="ProtNLM"/>
    </source>
</evidence>
<dbReference type="InterPro" id="IPR026983">
    <property type="entry name" value="DHC"/>
</dbReference>
<evidence type="ECO:0000313" key="7">
    <source>
        <dbReference type="Proteomes" id="UP000485058"/>
    </source>
</evidence>
<feature type="domain" description="Dynein heavy chain coiled coil stalk" evidence="4">
    <location>
        <begin position="316"/>
        <end position="519"/>
    </location>
</feature>
<dbReference type="GO" id="GO:0030286">
    <property type="term" value="C:dynein complex"/>
    <property type="evidence" value="ECO:0007669"/>
    <property type="project" value="InterPro"/>
</dbReference>
<dbReference type="Gene3D" id="3.40.50.300">
    <property type="entry name" value="P-loop containing nucleotide triphosphate hydrolases"/>
    <property type="match status" value="1"/>
</dbReference>
<dbReference type="Proteomes" id="UP000485058">
    <property type="component" value="Unassembled WGS sequence"/>
</dbReference>
<dbReference type="Pfam" id="PF12780">
    <property type="entry name" value="AAA_8"/>
    <property type="match status" value="1"/>
</dbReference>
<dbReference type="GO" id="GO:0007018">
    <property type="term" value="P:microtubule-based movement"/>
    <property type="evidence" value="ECO:0007669"/>
    <property type="project" value="InterPro"/>
</dbReference>
<dbReference type="GO" id="GO:0045505">
    <property type="term" value="F:dynein intermediate chain binding"/>
    <property type="evidence" value="ECO:0007669"/>
    <property type="project" value="InterPro"/>
</dbReference>
<name>A0A699ZUK7_HAELA</name>
<dbReference type="PANTHER" id="PTHR45703">
    <property type="entry name" value="DYNEIN HEAVY CHAIN"/>
    <property type="match status" value="1"/>
</dbReference>
<dbReference type="InterPro" id="IPR024317">
    <property type="entry name" value="Dynein_heavy_chain_D4_dom"/>
</dbReference>
<keyword evidence="3" id="KW-0966">Cell projection</keyword>
<dbReference type="InterPro" id="IPR027417">
    <property type="entry name" value="P-loop_NTPase"/>
</dbReference>
<dbReference type="InterPro" id="IPR024743">
    <property type="entry name" value="Dynein_HC_stalk"/>
</dbReference>
<gene>
    <name evidence="6" type="ORF">HaLaN_20893</name>
</gene>
<dbReference type="GO" id="GO:0051959">
    <property type="term" value="F:dynein light intermediate chain binding"/>
    <property type="evidence" value="ECO:0007669"/>
    <property type="project" value="InterPro"/>
</dbReference>
<dbReference type="Pfam" id="PF12777">
    <property type="entry name" value="MT"/>
    <property type="match status" value="1"/>
</dbReference>
<dbReference type="SUPFAM" id="SSF52540">
    <property type="entry name" value="P-loop containing nucleoside triphosphate hydrolases"/>
    <property type="match status" value="1"/>
</dbReference>
<proteinExistence type="predicted"/>
<dbReference type="GO" id="GO:0005929">
    <property type="term" value="C:cilium"/>
    <property type="evidence" value="ECO:0007669"/>
    <property type="project" value="UniProtKB-SubCell"/>
</dbReference>
<evidence type="ECO:0000313" key="6">
    <source>
        <dbReference type="EMBL" id="GFH23299.1"/>
    </source>
</evidence>
<evidence type="ECO:0000259" key="5">
    <source>
        <dbReference type="Pfam" id="PF12780"/>
    </source>
</evidence>
<sequence>MERLKLAKWAMDDFQELVAAKLKAYEREHKELNMLLFPEVLERIARFDRVLSVPGGSLLLAGPSGAGRRSCALLLAYMHHLELNYDLKSFRNDMKEVLKKAGVEGKAVMLLLEDYQIVEPSFLEMVNSVLSGGEVPGLFSPEELAKELGPLEAVRDSDAAYTGPQNTYAYFTYRQGRVAKAGRVVRNLHVVVSMDPANELFRARCESNPALLTGCALQWLEAWGPQGSAHIPRVRLQQMMAAEAGPQANGSPKEKKGKKKAASMVPEEELVQHMVWLHQSMIPLGASPRQFIALVDLYGRIYAAKRTEVLAQQNFLKGGLSKLADAEGTVDGLNRTAQEQRKVLKVKQAEADEALVRIQASMMQAADRRQEVERLKKKQAVEEVEMQNRRGGVEIELAEVQPLIDQARKAVGQIKKENIDEIRSLKMPPDAIRDVLEGVLLVLGQDDTSWNNMKKFLGAKAVKDEIVNYDANKITPEMRAKVNKLLSVKGNSFEHAVIHRVSVAASPLAAWVKANVQYSKV</sequence>
<comment type="caution">
    <text evidence="6">The sequence shown here is derived from an EMBL/GenBank/DDBJ whole genome shotgun (WGS) entry which is preliminary data.</text>
</comment>
<protein>
    <recommendedName>
        <fullName evidence="8">Dynein heavy chain AAA module D4 domain-containing protein</fullName>
    </recommendedName>
</protein>
<dbReference type="Gene3D" id="1.20.920.30">
    <property type="match status" value="1"/>
</dbReference>
<evidence type="ECO:0000256" key="3">
    <source>
        <dbReference type="ARBA" id="ARBA00023273"/>
    </source>
</evidence>
<dbReference type="Gene3D" id="1.20.920.20">
    <property type="match status" value="1"/>
</dbReference>
<reference evidence="6 7" key="1">
    <citation type="submission" date="2020-02" db="EMBL/GenBank/DDBJ databases">
        <title>Draft genome sequence of Haematococcus lacustris strain NIES-144.</title>
        <authorList>
            <person name="Morimoto D."/>
            <person name="Nakagawa S."/>
            <person name="Yoshida T."/>
            <person name="Sawayama S."/>
        </authorList>
    </citation>
    <scope>NUCLEOTIDE SEQUENCE [LARGE SCALE GENOMIC DNA]</scope>
    <source>
        <strain evidence="6 7">NIES-144</strain>
    </source>
</reference>
<comment type="subcellular location">
    <subcellularLocation>
        <location evidence="1">Cell projection</location>
        <location evidence="1">Cilium</location>
    </subcellularLocation>
</comment>
<organism evidence="6 7">
    <name type="scientific">Haematococcus lacustris</name>
    <name type="common">Green alga</name>
    <name type="synonym">Haematococcus pluvialis</name>
    <dbReference type="NCBI Taxonomy" id="44745"/>
    <lineage>
        <taxon>Eukaryota</taxon>
        <taxon>Viridiplantae</taxon>
        <taxon>Chlorophyta</taxon>
        <taxon>core chlorophytes</taxon>
        <taxon>Chlorophyceae</taxon>
        <taxon>CS clade</taxon>
        <taxon>Chlamydomonadales</taxon>
        <taxon>Haematococcaceae</taxon>
        <taxon>Haematococcus</taxon>
    </lineage>
</organism>
<feature type="domain" description="Dynein heavy chain AAA module D4" evidence="5">
    <location>
        <begin position="32"/>
        <end position="280"/>
    </location>
</feature>
<dbReference type="PANTHER" id="PTHR45703:SF22">
    <property type="entry name" value="DYNEIN CYTOPLASMIC 2 HEAVY CHAIN 1"/>
    <property type="match status" value="1"/>
</dbReference>
<evidence type="ECO:0000256" key="1">
    <source>
        <dbReference type="ARBA" id="ARBA00004138"/>
    </source>
</evidence>